<dbReference type="SUPFAM" id="SSF52317">
    <property type="entry name" value="Class I glutamine amidotransferase-like"/>
    <property type="match status" value="1"/>
</dbReference>
<keyword evidence="1" id="KW-1133">Transmembrane helix</keyword>
<evidence type="ECO:0000259" key="2">
    <source>
        <dbReference type="Pfam" id="PF09822"/>
    </source>
</evidence>
<keyword evidence="1" id="KW-0472">Membrane</keyword>
<dbReference type="NCBIfam" id="TIGR03521">
    <property type="entry name" value="GldG"/>
    <property type="match status" value="1"/>
</dbReference>
<dbReference type="RefSeq" id="WP_151674593.1">
    <property type="nucleotide sequence ID" value="NZ_BKCG01000006.1"/>
</dbReference>
<evidence type="ECO:0000259" key="3">
    <source>
        <dbReference type="Pfam" id="PF23357"/>
    </source>
</evidence>
<gene>
    <name evidence="4" type="primary">gldG</name>
    <name evidence="4" type="ORF">ULMA_22540</name>
</gene>
<comment type="caution">
    <text evidence="4">The sequence shown here is derived from an EMBL/GenBank/DDBJ whole genome shotgun (WGS) entry which is preliminary data.</text>
</comment>
<dbReference type="Pfam" id="PF09822">
    <property type="entry name" value="ABC_transp_aux"/>
    <property type="match status" value="1"/>
</dbReference>
<name>A0A5J4IYV9_9FLAO</name>
<evidence type="ECO:0000256" key="1">
    <source>
        <dbReference type="SAM" id="Phobius"/>
    </source>
</evidence>
<dbReference type="InterPro" id="IPR029062">
    <property type="entry name" value="Class_I_gatase-like"/>
</dbReference>
<dbReference type="InterPro" id="IPR055396">
    <property type="entry name" value="DUF7088"/>
</dbReference>
<keyword evidence="1" id="KW-0812">Transmembrane</keyword>
<dbReference type="InterPro" id="IPR019196">
    <property type="entry name" value="ABC_transp_unknown"/>
</dbReference>
<feature type="transmembrane region" description="Helical" evidence="1">
    <location>
        <begin position="7"/>
        <end position="26"/>
    </location>
</feature>
<dbReference type="OrthoDB" id="9777219at2"/>
<protein>
    <submittedName>
        <fullName evidence="4">Gliding motility-associated ABC transporter substrate-binding protein GldG</fullName>
    </submittedName>
</protein>
<sequence>MNSNIKNIIGFIVILITVNVIGNYIYARFDLTQDKRYTVSQATKDLIEPIDSPLVIDVFLEGTLPSEFRKLQTETKQLLAEFQSENKNIAFTFLNPLDGENDPIKVQEQLFSMGVTPAEVEIRDNGKITIEQVYPWALASYAGKSVKIPLLKNTLGATSQERVNNSIQNLEYAFANGFQKLISTKKKSVAILKGNGELDDTKLASFLKNIKGYYGIAPFVLDSVSINPERTLKQLLNYDLIVVAKPTEPFSEAEIYVLDQYIMNGGASLFLVDNAFQQIFPETGVPYLVQEDLGLNNLFFKYGLRISSKLVKDMYSAPIVLAQGTEDDSQYNSYPYFYYPLTASANAHPIVTNLEAVRFSYASALELLESTNNKTVLLSSSPITGLVSYPAALNFDVDIPHFLQTVNEGPNPEEFSAGEQPLAVLLEGTFTSALKNRIKPFKISDKQLPKDESIATKMIVISDGDVIANDMDKGRPLPTGFDKLTQTMYGNSDFLLNSVNYLLDENGLINIRTKEIAIPFLDQQKVITERTRWQAINLLLPLGLLAILGVIFSYIRKRKYQQ</sequence>
<organism evidence="4 5">
    <name type="scientific">Patiriisocius marinus</name>
    <dbReference type="NCBI Taxonomy" id="1397112"/>
    <lineage>
        <taxon>Bacteria</taxon>
        <taxon>Pseudomonadati</taxon>
        <taxon>Bacteroidota</taxon>
        <taxon>Flavobacteriia</taxon>
        <taxon>Flavobacteriales</taxon>
        <taxon>Flavobacteriaceae</taxon>
        <taxon>Patiriisocius</taxon>
    </lineage>
</organism>
<reference evidence="4 5" key="1">
    <citation type="submission" date="2019-08" db="EMBL/GenBank/DDBJ databases">
        <title>Draft genome sequence of Ulvibacter marinus type strain NBRC 109484.</title>
        <authorList>
            <person name="Kawano K."/>
            <person name="Ushijima N."/>
            <person name="Kihara M."/>
            <person name="Itoh H."/>
        </authorList>
    </citation>
    <scope>NUCLEOTIDE SEQUENCE [LARGE SCALE GENOMIC DNA]</scope>
    <source>
        <strain evidence="4 5">NBRC 109484</strain>
    </source>
</reference>
<feature type="domain" description="ABC-type uncharacterised transport system" evidence="2">
    <location>
        <begin position="186"/>
        <end position="498"/>
    </location>
</feature>
<dbReference type="AlphaFoldDB" id="A0A5J4IYV9"/>
<dbReference type="EMBL" id="BKCG01000006">
    <property type="protein sequence ID" value="GER60146.1"/>
    <property type="molecule type" value="Genomic_DNA"/>
</dbReference>
<dbReference type="Proteomes" id="UP000326509">
    <property type="component" value="Unassembled WGS sequence"/>
</dbReference>
<accession>A0A5J4IYV9</accession>
<dbReference type="InterPro" id="IPR019863">
    <property type="entry name" value="Motility-assoc_ABC-rel_GldG"/>
</dbReference>
<feature type="transmembrane region" description="Helical" evidence="1">
    <location>
        <begin position="533"/>
        <end position="555"/>
    </location>
</feature>
<evidence type="ECO:0000313" key="4">
    <source>
        <dbReference type="EMBL" id="GER60146.1"/>
    </source>
</evidence>
<proteinExistence type="predicted"/>
<evidence type="ECO:0000313" key="5">
    <source>
        <dbReference type="Proteomes" id="UP000326509"/>
    </source>
</evidence>
<feature type="domain" description="DUF7088" evidence="3">
    <location>
        <begin position="33"/>
        <end position="139"/>
    </location>
</feature>
<keyword evidence="5" id="KW-1185">Reference proteome</keyword>
<dbReference type="Pfam" id="PF23357">
    <property type="entry name" value="DUF7088"/>
    <property type="match status" value="1"/>
</dbReference>